<dbReference type="GeneID" id="115745943"/>
<sequence>MAEIDDQRKRDTRTSSIGRCIASCISVFLTQFTLALIPRFLYTSPLLIQLALSALVLVVVLGLGGRCRRVLGVSASAPAFVVLSIIYIWAIYVTVVREAIPLFRDILFHGEVAMLIIGFCSDRFHADDRAYNYSIFKRDPGRVTPGPSLSSELCEGSISEVSETISLMGRVRYCRSCEAYIKGFDHHCPAFGNCIGQNNYLLFMALLAGFLITESSFVACSSKFASKSSILYQTGLESSIAADLVIGGLLFSLLQLLWQGIFFMWHIYCICFNIRTDEWINWKKYPEFQHQVKSEQGQSSTSLTFRNPYDKGILGNIRDFLS</sequence>
<dbReference type="GO" id="GO:0005783">
    <property type="term" value="C:endoplasmic reticulum"/>
    <property type="evidence" value="ECO:0007669"/>
    <property type="project" value="TreeGrafter"/>
</dbReference>
<gene>
    <name evidence="11" type="primary">LOC115745943</name>
</gene>
<name>A0A8B8PRP8_9MYRT</name>
<keyword evidence="10" id="KW-1185">Reference proteome</keyword>
<dbReference type="InterPro" id="IPR001594">
    <property type="entry name" value="Palmitoyltrfase_DHHC"/>
</dbReference>
<evidence type="ECO:0000256" key="7">
    <source>
        <dbReference type="ARBA" id="ARBA00023315"/>
    </source>
</evidence>
<evidence type="ECO:0000256" key="8">
    <source>
        <dbReference type="RuleBase" id="RU079119"/>
    </source>
</evidence>
<keyword evidence="6 8" id="KW-0472">Membrane</keyword>
<comment type="similarity">
    <text evidence="2 8">Belongs to the DHHC palmitoyltransferase family.</text>
</comment>
<dbReference type="PROSITE" id="PS50216">
    <property type="entry name" value="DHHC"/>
    <property type="match status" value="1"/>
</dbReference>
<keyword evidence="7 8" id="KW-0012">Acyltransferase</keyword>
<reference evidence="11" key="1">
    <citation type="submission" date="2025-08" db="UniProtKB">
        <authorList>
            <consortium name="RefSeq"/>
        </authorList>
    </citation>
    <scope>IDENTIFICATION</scope>
    <source>
        <tissue evidence="11">Leaf</tissue>
    </source>
</reference>
<feature type="transmembrane region" description="Helical" evidence="8">
    <location>
        <begin position="241"/>
        <end position="268"/>
    </location>
</feature>
<feature type="transmembrane region" description="Helical" evidence="8">
    <location>
        <begin position="46"/>
        <end position="63"/>
    </location>
</feature>
<evidence type="ECO:0000256" key="6">
    <source>
        <dbReference type="ARBA" id="ARBA00023136"/>
    </source>
</evidence>
<keyword evidence="5 8" id="KW-1133">Transmembrane helix</keyword>
<evidence type="ECO:0000259" key="9">
    <source>
        <dbReference type="Pfam" id="PF01529"/>
    </source>
</evidence>
<dbReference type="PANTHER" id="PTHR22883">
    <property type="entry name" value="ZINC FINGER DHHC DOMAIN CONTAINING PROTEIN"/>
    <property type="match status" value="1"/>
</dbReference>
<dbReference type="AlphaFoldDB" id="A0A8B8PRP8"/>
<proteinExistence type="inferred from homology"/>
<dbReference type="InterPro" id="IPR039859">
    <property type="entry name" value="PFA4/ZDH16/20/ERF2-like"/>
</dbReference>
<dbReference type="GO" id="GO:0006612">
    <property type="term" value="P:protein targeting to membrane"/>
    <property type="evidence" value="ECO:0007669"/>
    <property type="project" value="TreeGrafter"/>
</dbReference>
<evidence type="ECO:0000256" key="1">
    <source>
        <dbReference type="ARBA" id="ARBA00004127"/>
    </source>
</evidence>
<protein>
    <recommendedName>
        <fullName evidence="8">S-acyltransferase</fullName>
        <ecNumber evidence="8">2.3.1.225</ecNumber>
    </recommendedName>
    <alternativeName>
        <fullName evidence="8">Palmitoyltransferase</fullName>
    </alternativeName>
</protein>
<dbReference type="Pfam" id="PF01529">
    <property type="entry name" value="DHHC"/>
    <property type="match status" value="1"/>
</dbReference>
<feature type="transmembrane region" description="Helical" evidence="8">
    <location>
        <begin position="20"/>
        <end position="40"/>
    </location>
</feature>
<evidence type="ECO:0000313" key="10">
    <source>
        <dbReference type="Proteomes" id="UP000827889"/>
    </source>
</evidence>
<accession>A0A8B8PRP8</accession>
<feature type="transmembrane region" description="Helical" evidence="8">
    <location>
        <begin position="200"/>
        <end position="220"/>
    </location>
</feature>
<evidence type="ECO:0000256" key="3">
    <source>
        <dbReference type="ARBA" id="ARBA00022679"/>
    </source>
</evidence>
<dbReference type="GO" id="GO:0005794">
    <property type="term" value="C:Golgi apparatus"/>
    <property type="evidence" value="ECO:0007669"/>
    <property type="project" value="TreeGrafter"/>
</dbReference>
<organism evidence="10 11">
    <name type="scientific">Rhodamnia argentea</name>
    <dbReference type="NCBI Taxonomy" id="178133"/>
    <lineage>
        <taxon>Eukaryota</taxon>
        <taxon>Viridiplantae</taxon>
        <taxon>Streptophyta</taxon>
        <taxon>Embryophyta</taxon>
        <taxon>Tracheophyta</taxon>
        <taxon>Spermatophyta</taxon>
        <taxon>Magnoliopsida</taxon>
        <taxon>eudicotyledons</taxon>
        <taxon>Gunneridae</taxon>
        <taxon>Pentapetalae</taxon>
        <taxon>rosids</taxon>
        <taxon>malvids</taxon>
        <taxon>Myrtales</taxon>
        <taxon>Myrtaceae</taxon>
        <taxon>Myrtoideae</taxon>
        <taxon>Myrteae</taxon>
        <taxon>Australasian group</taxon>
        <taxon>Rhodamnia</taxon>
    </lineage>
</organism>
<evidence type="ECO:0000256" key="5">
    <source>
        <dbReference type="ARBA" id="ARBA00022989"/>
    </source>
</evidence>
<dbReference type="Proteomes" id="UP000827889">
    <property type="component" value="Chromosome 6"/>
</dbReference>
<dbReference type="EC" id="2.3.1.225" evidence="8"/>
<evidence type="ECO:0000256" key="2">
    <source>
        <dbReference type="ARBA" id="ARBA00008574"/>
    </source>
</evidence>
<feature type="domain" description="Palmitoyltransferase DHHC" evidence="9">
    <location>
        <begin position="168"/>
        <end position="283"/>
    </location>
</feature>
<dbReference type="OrthoDB" id="331948at2759"/>
<dbReference type="RefSeq" id="XP_030537444.1">
    <property type="nucleotide sequence ID" value="XM_030681584.2"/>
</dbReference>
<comment type="domain">
    <text evidence="8">The DHHC domain is required for palmitoyltransferase activity.</text>
</comment>
<dbReference type="PANTHER" id="PTHR22883:SF127">
    <property type="entry name" value="ZDHHC-TYPE PALMITOYLTRANSFERASE 3-RELATED"/>
    <property type="match status" value="1"/>
</dbReference>
<evidence type="ECO:0000313" key="11">
    <source>
        <dbReference type="RefSeq" id="XP_030537444.1"/>
    </source>
</evidence>
<feature type="transmembrane region" description="Helical" evidence="8">
    <location>
        <begin position="70"/>
        <end position="92"/>
    </location>
</feature>
<keyword evidence="4 8" id="KW-0812">Transmembrane</keyword>
<evidence type="ECO:0000256" key="4">
    <source>
        <dbReference type="ARBA" id="ARBA00022692"/>
    </source>
</evidence>
<dbReference type="GO" id="GO:0019706">
    <property type="term" value="F:protein-cysteine S-palmitoyltransferase activity"/>
    <property type="evidence" value="ECO:0007669"/>
    <property type="project" value="UniProtKB-EC"/>
</dbReference>
<keyword evidence="3 8" id="KW-0808">Transferase</keyword>
<comment type="catalytic activity">
    <reaction evidence="8">
        <text>L-cysteinyl-[protein] + hexadecanoyl-CoA = S-hexadecanoyl-L-cysteinyl-[protein] + CoA</text>
        <dbReference type="Rhea" id="RHEA:36683"/>
        <dbReference type="Rhea" id="RHEA-COMP:10131"/>
        <dbReference type="Rhea" id="RHEA-COMP:11032"/>
        <dbReference type="ChEBI" id="CHEBI:29950"/>
        <dbReference type="ChEBI" id="CHEBI:57287"/>
        <dbReference type="ChEBI" id="CHEBI:57379"/>
        <dbReference type="ChEBI" id="CHEBI:74151"/>
        <dbReference type="EC" id="2.3.1.225"/>
    </reaction>
</comment>
<dbReference type="KEGG" id="rarg:115745943"/>
<comment type="subcellular location">
    <subcellularLocation>
        <location evidence="1">Endomembrane system</location>
        <topology evidence="1">Multi-pass membrane protein</topology>
    </subcellularLocation>
</comment>